<dbReference type="Pfam" id="PF14416">
    <property type="entry name" value="PMR5N"/>
    <property type="match status" value="1"/>
</dbReference>
<keyword evidence="3" id="KW-0812">Transmembrane</keyword>
<evidence type="ECO:0000256" key="3">
    <source>
        <dbReference type="ARBA" id="ARBA00022692"/>
    </source>
</evidence>
<evidence type="ECO:0000256" key="2">
    <source>
        <dbReference type="ARBA" id="ARBA00007727"/>
    </source>
</evidence>
<gene>
    <name evidence="9" type="ORF">Tco_1015367</name>
</gene>
<dbReference type="Pfam" id="PF13839">
    <property type="entry name" value="PC-Esterase"/>
    <property type="match status" value="1"/>
</dbReference>
<evidence type="ECO:0000256" key="6">
    <source>
        <dbReference type="ARBA" id="ARBA00023136"/>
    </source>
</evidence>
<comment type="similarity">
    <text evidence="2">Belongs to the PC-esterase family. TBL subfamily.</text>
</comment>
<evidence type="ECO:0000313" key="10">
    <source>
        <dbReference type="Proteomes" id="UP001151760"/>
    </source>
</evidence>
<evidence type="ECO:0000256" key="4">
    <source>
        <dbReference type="ARBA" id="ARBA00022968"/>
    </source>
</evidence>
<feature type="domain" description="Trichome birefringence-like C-terminal" evidence="7">
    <location>
        <begin position="67"/>
        <end position="108"/>
    </location>
</feature>
<evidence type="ECO:0000313" key="9">
    <source>
        <dbReference type="EMBL" id="GJT63887.1"/>
    </source>
</evidence>
<organism evidence="9 10">
    <name type="scientific">Tanacetum coccineum</name>
    <dbReference type="NCBI Taxonomy" id="301880"/>
    <lineage>
        <taxon>Eukaryota</taxon>
        <taxon>Viridiplantae</taxon>
        <taxon>Streptophyta</taxon>
        <taxon>Embryophyta</taxon>
        <taxon>Tracheophyta</taxon>
        <taxon>Spermatophyta</taxon>
        <taxon>Magnoliopsida</taxon>
        <taxon>eudicotyledons</taxon>
        <taxon>Gunneridae</taxon>
        <taxon>Pentapetalae</taxon>
        <taxon>asterids</taxon>
        <taxon>campanulids</taxon>
        <taxon>Asterales</taxon>
        <taxon>Asteraceae</taxon>
        <taxon>Asteroideae</taxon>
        <taxon>Anthemideae</taxon>
        <taxon>Anthemidinae</taxon>
        <taxon>Tanacetum</taxon>
    </lineage>
</organism>
<sequence length="188" mass="21270">MALPSTDGGGECRLFEGEWVREPDGKSSLTYTNGSCVTIPDSKNCFKHGRVDTEFLHWRWKPNGCELPRFDPRKFLRIVRGKTMGFIGDSVSRNHVDSLLCLLSKVVRSFGVRRYEKIACYRGGTMYSTLGKWLEGLQGKFAISKDLNKLLQKLGALSWYSDEGGAIQANMDVRDTKYFKGILWIDAT</sequence>
<comment type="caution">
    <text evidence="9">The sequence shown here is derived from an EMBL/GenBank/DDBJ whole genome shotgun (WGS) entry which is preliminary data.</text>
</comment>
<comment type="subcellular location">
    <subcellularLocation>
        <location evidence="1">Membrane</location>
        <topology evidence="1">Single-pass membrane protein</topology>
    </subcellularLocation>
</comment>
<dbReference type="PANTHER" id="PTHR32285">
    <property type="entry name" value="PROTEIN TRICHOME BIREFRINGENCE-LIKE 9-RELATED"/>
    <property type="match status" value="1"/>
</dbReference>
<accession>A0ABQ5FKP7</accession>
<dbReference type="PANTHER" id="PTHR32285:SF28">
    <property type="entry name" value="XYLOGLUCAN O-ACETYLTRANSFERASE 2"/>
    <property type="match status" value="1"/>
</dbReference>
<name>A0ABQ5FKP7_9ASTR</name>
<reference evidence="9" key="1">
    <citation type="journal article" date="2022" name="Int. J. Mol. Sci.">
        <title>Draft Genome of Tanacetum Coccineum: Genomic Comparison of Closely Related Tanacetum-Family Plants.</title>
        <authorList>
            <person name="Yamashiro T."/>
            <person name="Shiraishi A."/>
            <person name="Nakayama K."/>
            <person name="Satake H."/>
        </authorList>
    </citation>
    <scope>NUCLEOTIDE SEQUENCE</scope>
</reference>
<protein>
    <submittedName>
        <fullName evidence="9">Protein altered xyloglucan 4-like protein</fullName>
    </submittedName>
</protein>
<reference evidence="9" key="2">
    <citation type="submission" date="2022-01" db="EMBL/GenBank/DDBJ databases">
        <authorList>
            <person name="Yamashiro T."/>
            <person name="Shiraishi A."/>
            <person name="Satake H."/>
            <person name="Nakayama K."/>
        </authorList>
    </citation>
    <scope>NUCLEOTIDE SEQUENCE</scope>
</reference>
<keyword evidence="4" id="KW-0735">Signal-anchor</keyword>
<evidence type="ECO:0000256" key="1">
    <source>
        <dbReference type="ARBA" id="ARBA00004167"/>
    </source>
</evidence>
<evidence type="ECO:0000259" key="7">
    <source>
        <dbReference type="Pfam" id="PF13839"/>
    </source>
</evidence>
<dbReference type="InterPro" id="IPR026057">
    <property type="entry name" value="TBL_C"/>
</dbReference>
<proteinExistence type="inferred from homology"/>
<evidence type="ECO:0000259" key="8">
    <source>
        <dbReference type="Pfam" id="PF14416"/>
    </source>
</evidence>
<dbReference type="InterPro" id="IPR025846">
    <property type="entry name" value="TBL_N"/>
</dbReference>
<evidence type="ECO:0000256" key="5">
    <source>
        <dbReference type="ARBA" id="ARBA00022989"/>
    </source>
</evidence>
<feature type="domain" description="Trichome birefringence-like N-terminal" evidence="8">
    <location>
        <begin position="11"/>
        <end position="66"/>
    </location>
</feature>
<dbReference type="InterPro" id="IPR029962">
    <property type="entry name" value="TBL"/>
</dbReference>
<keyword evidence="10" id="KW-1185">Reference proteome</keyword>
<dbReference type="EMBL" id="BQNB010017498">
    <property type="protein sequence ID" value="GJT63887.1"/>
    <property type="molecule type" value="Genomic_DNA"/>
</dbReference>
<keyword evidence="6" id="KW-0472">Membrane</keyword>
<keyword evidence="5" id="KW-1133">Transmembrane helix</keyword>
<dbReference type="Proteomes" id="UP001151760">
    <property type="component" value="Unassembled WGS sequence"/>
</dbReference>